<dbReference type="SUPFAM" id="SSF111331">
    <property type="entry name" value="NAD kinase/diacylglycerol kinase-like"/>
    <property type="match status" value="1"/>
</dbReference>
<dbReference type="Proteomes" id="UP001374579">
    <property type="component" value="Unassembled WGS sequence"/>
</dbReference>
<gene>
    <name evidence="2" type="ORF">V1264_023681</name>
</gene>
<organism evidence="2 3">
    <name type="scientific">Littorina saxatilis</name>
    <dbReference type="NCBI Taxonomy" id="31220"/>
    <lineage>
        <taxon>Eukaryota</taxon>
        <taxon>Metazoa</taxon>
        <taxon>Spiralia</taxon>
        <taxon>Lophotrochozoa</taxon>
        <taxon>Mollusca</taxon>
        <taxon>Gastropoda</taxon>
        <taxon>Caenogastropoda</taxon>
        <taxon>Littorinimorpha</taxon>
        <taxon>Littorinoidea</taxon>
        <taxon>Littorinidae</taxon>
        <taxon>Littorina</taxon>
    </lineage>
</organism>
<dbReference type="GO" id="GO:0006672">
    <property type="term" value="P:ceramide metabolic process"/>
    <property type="evidence" value="ECO:0007669"/>
    <property type="project" value="TreeGrafter"/>
</dbReference>
<dbReference type="InterPro" id="IPR016064">
    <property type="entry name" value="NAD/diacylglycerol_kinase_sf"/>
</dbReference>
<dbReference type="GO" id="GO:0001729">
    <property type="term" value="F:ceramide kinase activity"/>
    <property type="evidence" value="ECO:0007669"/>
    <property type="project" value="TreeGrafter"/>
</dbReference>
<proteinExistence type="predicted"/>
<dbReference type="Gene3D" id="2.60.200.40">
    <property type="match status" value="1"/>
</dbReference>
<reference evidence="2 3" key="1">
    <citation type="submission" date="2024-02" db="EMBL/GenBank/DDBJ databases">
        <title>Chromosome-scale genome assembly of the rough periwinkle Littorina saxatilis.</title>
        <authorList>
            <person name="De Jode A."/>
            <person name="Faria R."/>
            <person name="Formenti G."/>
            <person name="Sims Y."/>
            <person name="Smith T.P."/>
            <person name="Tracey A."/>
            <person name="Wood J.M.D."/>
            <person name="Zagrodzka Z.B."/>
            <person name="Johannesson K."/>
            <person name="Butlin R.K."/>
            <person name="Leder E.H."/>
        </authorList>
    </citation>
    <scope>NUCLEOTIDE SEQUENCE [LARGE SCALE GENOMIC DNA]</scope>
    <source>
        <strain evidence="2">Snail1</strain>
        <tissue evidence="2">Muscle</tissue>
    </source>
</reference>
<dbReference type="InterPro" id="IPR017438">
    <property type="entry name" value="ATP-NAD_kinase_N"/>
</dbReference>
<evidence type="ECO:0000313" key="2">
    <source>
        <dbReference type="EMBL" id="KAK7100802.1"/>
    </source>
</evidence>
<dbReference type="Pfam" id="PF00781">
    <property type="entry name" value="DAGK_cat"/>
    <property type="match status" value="1"/>
</dbReference>
<dbReference type="PANTHER" id="PTHR12358:SF111">
    <property type="entry name" value="CERAMIDE KINASE, ISOFORM A"/>
    <property type="match status" value="1"/>
</dbReference>
<feature type="domain" description="DAGKc" evidence="1">
    <location>
        <begin position="99"/>
        <end position="249"/>
    </location>
</feature>
<name>A0AAN9GAB8_9CAEN</name>
<accession>A0AAN9GAB8</accession>
<sequence length="439" mass="48740">MTTLSFFKNSKACQVTLHASSLQVVYQKKNNKLVTVDISYVYLLAVEGRYNNGAHSVNVHYVKPVVNRRLRVETLTVHSDLDQCNMLVTALQGELAATDKPKKLAVIINPNSGKKQAEKVFHNKVAPLFKLCGIETHVVVTKAPKKARDVLQTLDLSEIEGLVTVGGDGLYCEVLNGVILRTQKDNGVNVNDPDSKVVRSRLPIGIIPAGTGDMVVQYLHGTRDVMTAALKIVLGATMPTNAVSVHQGGELSAYAGLVLGFGLQGDMMADCERFRWMGHSRYNVIPISTVLSRRSLDVEVEYEDETTMETKKTSDAMFSVDTYVVSKEQRGDKLQHVFGTDTLKVYMTSKCSLGKHVQQLTKLKENEASAFDFDFVQEKRVQGYTVRLPNEPVVMEGGKRVLRGKYNINCDGEVLKITHPEYHVRLHHHALRVFGEAIV</sequence>
<dbReference type="InterPro" id="IPR001206">
    <property type="entry name" value="Diacylglycerol_kinase_cat_dom"/>
</dbReference>
<dbReference type="Gene3D" id="3.40.50.10330">
    <property type="entry name" value="Probable inorganic polyphosphate/atp-NAD kinase, domain 1"/>
    <property type="match status" value="1"/>
</dbReference>
<dbReference type="PROSITE" id="PS50146">
    <property type="entry name" value="DAGK"/>
    <property type="match status" value="1"/>
</dbReference>
<evidence type="ECO:0000259" key="1">
    <source>
        <dbReference type="PROSITE" id="PS50146"/>
    </source>
</evidence>
<dbReference type="EMBL" id="JBAMIC010000011">
    <property type="protein sequence ID" value="KAK7100802.1"/>
    <property type="molecule type" value="Genomic_DNA"/>
</dbReference>
<evidence type="ECO:0000313" key="3">
    <source>
        <dbReference type="Proteomes" id="UP001374579"/>
    </source>
</evidence>
<comment type="caution">
    <text evidence="2">The sequence shown here is derived from an EMBL/GenBank/DDBJ whole genome shotgun (WGS) entry which is preliminary data.</text>
</comment>
<dbReference type="AlphaFoldDB" id="A0AAN9GAB8"/>
<dbReference type="SMART" id="SM00046">
    <property type="entry name" value="DAGKc"/>
    <property type="match status" value="1"/>
</dbReference>
<dbReference type="InterPro" id="IPR050187">
    <property type="entry name" value="Lipid_Phosphate_FormReg"/>
</dbReference>
<keyword evidence="3" id="KW-1185">Reference proteome</keyword>
<dbReference type="GO" id="GO:0016020">
    <property type="term" value="C:membrane"/>
    <property type="evidence" value="ECO:0007669"/>
    <property type="project" value="GOC"/>
</dbReference>
<dbReference type="PANTHER" id="PTHR12358">
    <property type="entry name" value="SPHINGOSINE KINASE"/>
    <property type="match status" value="1"/>
</dbReference>
<protein>
    <recommendedName>
        <fullName evidence="1">DAGKc domain-containing protein</fullName>
    </recommendedName>
</protein>